<dbReference type="OrthoDB" id="9815677at2"/>
<evidence type="ECO:0000313" key="4">
    <source>
        <dbReference type="Proteomes" id="UP000273807"/>
    </source>
</evidence>
<accession>A0A3N0C6X5</accession>
<dbReference type="EMBL" id="RBED01000070">
    <property type="protein sequence ID" value="RNL58103.1"/>
    <property type="molecule type" value="Genomic_DNA"/>
</dbReference>
<reference evidence="3 4" key="1">
    <citation type="submission" date="2018-10" db="EMBL/GenBank/DDBJ databases">
        <title>Genome sequencing of Arthrobacter oryzae TNB02.</title>
        <authorList>
            <person name="Cho Y.-J."/>
            <person name="Cho A."/>
            <person name="Kim O.-S."/>
        </authorList>
    </citation>
    <scope>NUCLEOTIDE SEQUENCE [LARGE SCALE GENOMIC DNA]</scope>
    <source>
        <strain evidence="3 4">TNB02</strain>
    </source>
</reference>
<evidence type="ECO:0000256" key="1">
    <source>
        <dbReference type="ARBA" id="ARBA00007768"/>
    </source>
</evidence>
<keyword evidence="4" id="KW-1185">Reference proteome</keyword>
<protein>
    <recommendedName>
        <fullName evidence="2">PF03932 family protein CutC</fullName>
    </recommendedName>
</protein>
<dbReference type="SUPFAM" id="SSF110395">
    <property type="entry name" value="CutC-like"/>
    <property type="match status" value="1"/>
</dbReference>
<sequence length="250" mass="24604">MTDLEIAVQDAAGVRIALEGGATRVELCAALRTGGLTPSMGAVQLAVEAAGGRAGFVHVLVRSRGGGYVYSYEDVRTMCADITSLAGTGVGGVVVGALTADGRIDLDVLARFTAAAGDLPVTFHRALDATADPLVELVRLAGSGVSRVLTSGAAVCSIEGLATLAAMVLLAPDGVQIMAGGGVRLEDIPALAAAGVAAVHLSARVVVLDRHPAGPGGGAQELDATDPVLVAGARAALSAGDCTATGSSDP</sequence>
<evidence type="ECO:0000313" key="3">
    <source>
        <dbReference type="EMBL" id="RNL58103.1"/>
    </source>
</evidence>
<dbReference type="Proteomes" id="UP000273807">
    <property type="component" value="Unassembled WGS sequence"/>
</dbReference>
<evidence type="ECO:0000256" key="2">
    <source>
        <dbReference type="HAMAP-Rule" id="MF_00795"/>
    </source>
</evidence>
<dbReference type="Pfam" id="PF03932">
    <property type="entry name" value="CutC"/>
    <property type="match status" value="1"/>
</dbReference>
<proteinExistence type="inferred from homology"/>
<dbReference type="AlphaFoldDB" id="A0A3N0C6X5"/>
<dbReference type="Gene3D" id="3.20.20.380">
    <property type="entry name" value="Copper homeostasis (CutC) domain"/>
    <property type="match status" value="1"/>
</dbReference>
<dbReference type="InterPro" id="IPR005627">
    <property type="entry name" value="CutC-like"/>
</dbReference>
<dbReference type="GO" id="GO:0005737">
    <property type="term" value="C:cytoplasm"/>
    <property type="evidence" value="ECO:0007669"/>
    <property type="project" value="UniProtKB-SubCell"/>
</dbReference>
<organism evidence="3 4">
    <name type="scientific">Arthrobacter oryzae</name>
    <dbReference type="NCBI Taxonomy" id="409290"/>
    <lineage>
        <taxon>Bacteria</taxon>
        <taxon>Bacillati</taxon>
        <taxon>Actinomycetota</taxon>
        <taxon>Actinomycetes</taxon>
        <taxon>Micrococcales</taxon>
        <taxon>Micrococcaceae</taxon>
        <taxon>Arthrobacter</taxon>
    </lineage>
</organism>
<keyword evidence="2" id="KW-0963">Cytoplasm</keyword>
<comment type="subcellular location">
    <subcellularLocation>
        <location evidence="2">Cytoplasm</location>
    </subcellularLocation>
</comment>
<comment type="caution">
    <text evidence="3">The sequence shown here is derived from an EMBL/GenBank/DDBJ whole genome shotgun (WGS) entry which is preliminary data.</text>
</comment>
<name>A0A3N0C6X5_9MICC</name>
<dbReference type="RefSeq" id="WP_123254334.1">
    <property type="nucleotide sequence ID" value="NZ_RBED01000070.1"/>
</dbReference>
<gene>
    <name evidence="2" type="primary">cutC</name>
    <name evidence="3" type="ORF">D7003_04800</name>
</gene>
<dbReference type="HAMAP" id="MF_00795">
    <property type="entry name" value="CutC"/>
    <property type="match status" value="1"/>
</dbReference>
<dbReference type="InterPro" id="IPR036822">
    <property type="entry name" value="CutC-like_dom_sf"/>
</dbReference>
<dbReference type="PANTHER" id="PTHR12598:SF0">
    <property type="entry name" value="COPPER HOMEOSTASIS PROTEIN CUTC HOMOLOG"/>
    <property type="match status" value="1"/>
</dbReference>
<comment type="caution">
    <text evidence="2">Once thought to be involved in copper homeostasis, experiments in E.coli have shown this is not the case.</text>
</comment>
<dbReference type="GO" id="GO:0005507">
    <property type="term" value="F:copper ion binding"/>
    <property type="evidence" value="ECO:0007669"/>
    <property type="project" value="TreeGrafter"/>
</dbReference>
<comment type="similarity">
    <text evidence="1 2">Belongs to the CutC family.</text>
</comment>
<dbReference type="PANTHER" id="PTHR12598">
    <property type="entry name" value="COPPER HOMEOSTASIS PROTEIN CUTC"/>
    <property type="match status" value="1"/>
</dbReference>